<gene>
    <name evidence="2" type="ORF">MNOR_LOCUS31546</name>
</gene>
<keyword evidence="3" id="KW-1185">Reference proteome</keyword>
<evidence type="ECO:0000313" key="3">
    <source>
        <dbReference type="Proteomes" id="UP001497623"/>
    </source>
</evidence>
<evidence type="ECO:0000313" key="2">
    <source>
        <dbReference type="EMBL" id="CAL4155703.1"/>
    </source>
</evidence>
<sequence>GNKQCSDNYRSLTIGTGLSKLLDIIIQKQQSAALSASDLQFGFKANSSTSMCTFMVLETIEYYKSRGGNVHVLLLDASKAFDRVNYIKLFDKLLSKGMCPLTVRLLLSMYTNQKLQVKWNSRLSSKFDVTNGVRQGGVLSPLLFSLYVDDLLVKLKENGIGCNIGQHFVGAFGYADDLILLSPTVYGMEIMIKICEDYADEHSIIFNGKRACIWYLENIDTIQF</sequence>
<reference evidence="2 3" key="1">
    <citation type="submission" date="2024-05" db="EMBL/GenBank/DDBJ databases">
        <authorList>
            <person name="Wallberg A."/>
        </authorList>
    </citation>
    <scope>NUCLEOTIDE SEQUENCE [LARGE SCALE GENOMIC DNA]</scope>
</reference>
<feature type="non-terminal residue" evidence="2">
    <location>
        <position position="1"/>
    </location>
</feature>
<name>A0AAV2S2M0_MEGNR</name>
<dbReference type="PANTHER" id="PTHR19446">
    <property type="entry name" value="REVERSE TRANSCRIPTASES"/>
    <property type="match status" value="1"/>
</dbReference>
<dbReference type="InterPro" id="IPR043502">
    <property type="entry name" value="DNA/RNA_pol_sf"/>
</dbReference>
<evidence type="ECO:0000259" key="1">
    <source>
        <dbReference type="PROSITE" id="PS50878"/>
    </source>
</evidence>
<dbReference type="SUPFAM" id="SSF56672">
    <property type="entry name" value="DNA/RNA polymerases"/>
    <property type="match status" value="1"/>
</dbReference>
<dbReference type="InterPro" id="IPR000477">
    <property type="entry name" value="RT_dom"/>
</dbReference>
<dbReference type="AlphaFoldDB" id="A0AAV2S2M0"/>
<comment type="caution">
    <text evidence="2">The sequence shown here is derived from an EMBL/GenBank/DDBJ whole genome shotgun (WGS) entry which is preliminary data.</text>
</comment>
<proteinExistence type="predicted"/>
<dbReference type="Proteomes" id="UP001497623">
    <property type="component" value="Unassembled WGS sequence"/>
</dbReference>
<accession>A0AAV2S2M0</accession>
<organism evidence="2 3">
    <name type="scientific">Meganyctiphanes norvegica</name>
    <name type="common">Northern krill</name>
    <name type="synonym">Thysanopoda norvegica</name>
    <dbReference type="NCBI Taxonomy" id="48144"/>
    <lineage>
        <taxon>Eukaryota</taxon>
        <taxon>Metazoa</taxon>
        <taxon>Ecdysozoa</taxon>
        <taxon>Arthropoda</taxon>
        <taxon>Crustacea</taxon>
        <taxon>Multicrustacea</taxon>
        <taxon>Malacostraca</taxon>
        <taxon>Eumalacostraca</taxon>
        <taxon>Eucarida</taxon>
        <taxon>Euphausiacea</taxon>
        <taxon>Euphausiidae</taxon>
        <taxon>Meganyctiphanes</taxon>
    </lineage>
</organism>
<dbReference type="EMBL" id="CAXKWB010040847">
    <property type="protein sequence ID" value="CAL4155703.1"/>
    <property type="molecule type" value="Genomic_DNA"/>
</dbReference>
<dbReference type="PROSITE" id="PS50878">
    <property type="entry name" value="RT_POL"/>
    <property type="match status" value="1"/>
</dbReference>
<dbReference type="Pfam" id="PF00078">
    <property type="entry name" value="RVT_1"/>
    <property type="match status" value="1"/>
</dbReference>
<feature type="domain" description="Reverse transcriptase" evidence="1">
    <location>
        <begin position="1"/>
        <end position="224"/>
    </location>
</feature>
<protein>
    <recommendedName>
        <fullName evidence="1">Reverse transcriptase domain-containing protein</fullName>
    </recommendedName>
</protein>
<dbReference type="GO" id="GO:0071897">
    <property type="term" value="P:DNA biosynthetic process"/>
    <property type="evidence" value="ECO:0007669"/>
    <property type="project" value="UniProtKB-ARBA"/>
</dbReference>